<sequence>MKDYYKSVASHPFDDVHSAASDVILVSSDEIAFHAHKAILSLASPFFKDMFTLPQPMIITSKPIISMAEDSEMLDKILRFCYPCSRSVLFRVLMIMVRKYLMDDVARRARPELRKYVQKEPLRVFAIAYSFQWKEEIDEAVKWFLSRPLLDYDARDIAELDALDSARVLFSLFKFHRECSRMSYFLAQDHEFVASDVKYLMNPYLEPRKTWLVTYCDYVAKTLRSVPSIHALRSGEEWPRQVARQVAYACPDCSKNNLDNIFGVWIPQCYLNRIEEELMQVCSLLICGT</sequence>
<proteinExistence type="predicted"/>
<evidence type="ECO:0000313" key="2">
    <source>
        <dbReference type="EMBL" id="KAK0504381.1"/>
    </source>
</evidence>
<accession>A0AA39QM59</accession>
<dbReference type="EMBL" id="JAUEPU010000003">
    <property type="protein sequence ID" value="KAK0504381.1"/>
    <property type="molecule type" value="Genomic_DNA"/>
</dbReference>
<gene>
    <name evidence="2" type="ORF">EDD18DRAFT_1133362</name>
</gene>
<reference evidence="2" key="1">
    <citation type="submission" date="2023-06" db="EMBL/GenBank/DDBJ databases">
        <authorList>
            <consortium name="Lawrence Berkeley National Laboratory"/>
            <person name="Ahrendt S."/>
            <person name="Sahu N."/>
            <person name="Indic B."/>
            <person name="Wong-Bajracharya J."/>
            <person name="Merenyi Z."/>
            <person name="Ke H.-M."/>
            <person name="Monk M."/>
            <person name="Kocsube S."/>
            <person name="Drula E."/>
            <person name="Lipzen A."/>
            <person name="Balint B."/>
            <person name="Henrissat B."/>
            <person name="Andreopoulos B."/>
            <person name="Martin F.M."/>
            <person name="Harder C.B."/>
            <person name="Rigling D."/>
            <person name="Ford K.L."/>
            <person name="Foster G.D."/>
            <person name="Pangilinan J."/>
            <person name="Papanicolaou A."/>
            <person name="Barry K."/>
            <person name="LaButti K."/>
            <person name="Viragh M."/>
            <person name="Koriabine M."/>
            <person name="Yan M."/>
            <person name="Riley R."/>
            <person name="Champramary S."/>
            <person name="Plett K.L."/>
            <person name="Tsai I.J."/>
            <person name="Slot J."/>
            <person name="Sipos G."/>
            <person name="Plett J."/>
            <person name="Nagy L.G."/>
            <person name="Grigoriev I.V."/>
        </authorList>
    </citation>
    <scope>NUCLEOTIDE SEQUENCE</scope>
    <source>
        <strain evidence="2">HWK02</strain>
    </source>
</reference>
<dbReference type="Gene3D" id="3.30.710.10">
    <property type="entry name" value="Potassium Channel Kv1.1, Chain A"/>
    <property type="match status" value="1"/>
</dbReference>
<dbReference type="SMART" id="SM00225">
    <property type="entry name" value="BTB"/>
    <property type="match status" value="1"/>
</dbReference>
<protein>
    <recommendedName>
        <fullName evidence="1">BTB domain-containing protein</fullName>
    </recommendedName>
</protein>
<name>A0AA39QM59_9AGAR</name>
<dbReference type="Proteomes" id="UP001175228">
    <property type="component" value="Unassembled WGS sequence"/>
</dbReference>
<dbReference type="InterPro" id="IPR011333">
    <property type="entry name" value="SKP1/BTB/POZ_sf"/>
</dbReference>
<dbReference type="Pfam" id="PF00651">
    <property type="entry name" value="BTB"/>
    <property type="match status" value="1"/>
</dbReference>
<dbReference type="AlphaFoldDB" id="A0AA39QM59"/>
<organism evidence="2 3">
    <name type="scientific">Armillaria luteobubalina</name>
    <dbReference type="NCBI Taxonomy" id="153913"/>
    <lineage>
        <taxon>Eukaryota</taxon>
        <taxon>Fungi</taxon>
        <taxon>Dikarya</taxon>
        <taxon>Basidiomycota</taxon>
        <taxon>Agaricomycotina</taxon>
        <taxon>Agaricomycetes</taxon>
        <taxon>Agaricomycetidae</taxon>
        <taxon>Agaricales</taxon>
        <taxon>Marasmiineae</taxon>
        <taxon>Physalacriaceae</taxon>
        <taxon>Armillaria</taxon>
    </lineage>
</organism>
<dbReference type="PROSITE" id="PS50097">
    <property type="entry name" value="BTB"/>
    <property type="match status" value="1"/>
</dbReference>
<feature type="domain" description="BTB" evidence="1">
    <location>
        <begin position="21"/>
        <end position="82"/>
    </location>
</feature>
<comment type="caution">
    <text evidence="2">The sequence shown here is derived from an EMBL/GenBank/DDBJ whole genome shotgun (WGS) entry which is preliminary data.</text>
</comment>
<evidence type="ECO:0000313" key="3">
    <source>
        <dbReference type="Proteomes" id="UP001175228"/>
    </source>
</evidence>
<dbReference type="SUPFAM" id="SSF54695">
    <property type="entry name" value="POZ domain"/>
    <property type="match status" value="1"/>
</dbReference>
<dbReference type="InterPro" id="IPR000210">
    <property type="entry name" value="BTB/POZ_dom"/>
</dbReference>
<dbReference type="CDD" id="cd18186">
    <property type="entry name" value="BTB_POZ_ZBTB_KLHL-like"/>
    <property type="match status" value="1"/>
</dbReference>
<keyword evidence="3" id="KW-1185">Reference proteome</keyword>
<evidence type="ECO:0000259" key="1">
    <source>
        <dbReference type="PROSITE" id="PS50097"/>
    </source>
</evidence>